<feature type="binding site" evidence="9">
    <location>
        <position position="179"/>
    </location>
    <ligand>
        <name>ATP</name>
        <dbReference type="ChEBI" id="CHEBI:30616"/>
    </ligand>
</feature>
<keyword evidence="1 9" id="KW-0808">Transferase</keyword>
<dbReference type="Proteomes" id="UP000306575">
    <property type="component" value="Unassembled WGS sequence"/>
</dbReference>
<keyword evidence="8 9" id="KW-0119">Carbohydrate metabolism</keyword>
<evidence type="ECO:0000256" key="9">
    <source>
        <dbReference type="HAMAP-Rule" id="MF_01987"/>
    </source>
</evidence>
<comment type="subunit">
    <text evidence="9">Homodimer.</text>
</comment>
<sequence length="294" mass="30937">MTIYNLGSINADFFYQVPHLPKPGETLAATEMASGLGGKGANMSVAAARAGAQVVHIGAIGNDGVWAKDRLTAYGVDTQHVAIVDTSTAQAVVSVDAQGENSIILWPGANLAIQKSVVTEALCEATEGDILLMQNETELQCFAADIARTNGMKIAYAAAPFCADAVQEILPYVDFLILNQVEAAQLMAATGKLVTRLGVEDVVVTLGSRGSRWNNHTHQTNQFFEAPKVDVVDTTGAGDTYTGYALALIDTGHTMATALNIAADAAALMVTRHGTADAIPTRNDVVQFSENLSR</sequence>
<evidence type="ECO:0000256" key="2">
    <source>
        <dbReference type="ARBA" id="ARBA00022723"/>
    </source>
</evidence>
<dbReference type="PRINTS" id="PR00990">
    <property type="entry name" value="RIBOKINASE"/>
</dbReference>
<keyword evidence="4 9" id="KW-0418">Kinase</keyword>
<evidence type="ECO:0000256" key="4">
    <source>
        <dbReference type="ARBA" id="ARBA00022777"/>
    </source>
</evidence>
<keyword evidence="9" id="KW-0963">Cytoplasm</keyword>
<evidence type="ECO:0000256" key="1">
    <source>
        <dbReference type="ARBA" id="ARBA00022679"/>
    </source>
</evidence>
<reference evidence="11 12" key="1">
    <citation type="submission" date="2019-04" db="EMBL/GenBank/DDBJ databases">
        <title>Genome sequence of Pelagicola litoralis CL-ES2.</title>
        <authorList>
            <person name="Cao J."/>
        </authorList>
    </citation>
    <scope>NUCLEOTIDE SEQUENCE [LARGE SCALE GENOMIC DNA]</scope>
    <source>
        <strain evidence="11 12">CL-ES2</strain>
    </source>
</reference>
<keyword evidence="7 9" id="KW-0630">Potassium</keyword>
<feature type="binding site" evidence="9">
    <location>
        <begin position="10"/>
        <end position="12"/>
    </location>
    <ligand>
        <name>substrate</name>
    </ligand>
</feature>
<feature type="binding site" evidence="9">
    <location>
        <position position="235"/>
    </location>
    <ligand>
        <name>K(+)</name>
        <dbReference type="ChEBI" id="CHEBI:29103"/>
    </ligand>
</feature>
<feature type="binding site" evidence="9">
    <location>
        <position position="274"/>
    </location>
    <ligand>
        <name>K(+)</name>
        <dbReference type="ChEBI" id="CHEBI:29103"/>
    </ligand>
</feature>
<dbReference type="PANTHER" id="PTHR10584:SF166">
    <property type="entry name" value="RIBOKINASE"/>
    <property type="match status" value="1"/>
</dbReference>
<comment type="subcellular location">
    <subcellularLocation>
        <location evidence="9">Cytoplasm</location>
    </subcellularLocation>
</comment>
<feature type="binding site" evidence="9">
    <location>
        <position position="239"/>
    </location>
    <ligand>
        <name>substrate</name>
    </ligand>
</feature>
<dbReference type="CDD" id="cd01174">
    <property type="entry name" value="ribokinase"/>
    <property type="match status" value="1"/>
</dbReference>
<evidence type="ECO:0000256" key="7">
    <source>
        <dbReference type="ARBA" id="ARBA00022958"/>
    </source>
</evidence>
<comment type="catalytic activity">
    <reaction evidence="9">
        <text>D-ribose + ATP = D-ribose 5-phosphate + ADP + H(+)</text>
        <dbReference type="Rhea" id="RHEA:13697"/>
        <dbReference type="ChEBI" id="CHEBI:15378"/>
        <dbReference type="ChEBI" id="CHEBI:30616"/>
        <dbReference type="ChEBI" id="CHEBI:47013"/>
        <dbReference type="ChEBI" id="CHEBI:78346"/>
        <dbReference type="ChEBI" id="CHEBI:456216"/>
        <dbReference type="EC" id="2.7.1.15"/>
    </reaction>
</comment>
<dbReference type="HAMAP" id="MF_01987">
    <property type="entry name" value="Ribokinase"/>
    <property type="match status" value="1"/>
</dbReference>
<evidence type="ECO:0000256" key="5">
    <source>
        <dbReference type="ARBA" id="ARBA00022840"/>
    </source>
</evidence>
<dbReference type="Pfam" id="PF00294">
    <property type="entry name" value="PfkB"/>
    <property type="match status" value="1"/>
</dbReference>
<feature type="binding site" evidence="9">
    <location>
        <position position="136"/>
    </location>
    <ligand>
        <name>substrate</name>
    </ligand>
</feature>
<evidence type="ECO:0000256" key="8">
    <source>
        <dbReference type="ARBA" id="ARBA00023277"/>
    </source>
</evidence>
<comment type="cofactor">
    <cofactor evidence="9">
        <name>Mg(2+)</name>
        <dbReference type="ChEBI" id="CHEBI:18420"/>
    </cofactor>
    <text evidence="9">Requires a divalent cation, most likely magnesium in vivo, as an electrophilic catalyst to aid phosphoryl group transfer. It is the chelate of the metal and the nucleotide that is the actual substrate.</text>
</comment>
<evidence type="ECO:0000256" key="3">
    <source>
        <dbReference type="ARBA" id="ARBA00022741"/>
    </source>
</evidence>
<dbReference type="GO" id="GO:0005524">
    <property type="term" value="F:ATP binding"/>
    <property type="evidence" value="ECO:0007669"/>
    <property type="project" value="UniProtKB-UniRule"/>
</dbReference>
<dbReference type="PANTHER" id="PTHR10584">
    <property type="entry name" value="SUGAR KINASE"/>
    <property type="match status" value="1"/>
</dbReference>
<feature type="active site" description="Proton acceptor" evidence="9">
    <location>
        <position position="239"/>
    </location>
</feature>
<dbReference type="AlphaFoldDB" id="A0A4U7MVT4"/>
<dbReference type="EC" id="2.7.1.15" evidence="9"/>
<name>A0A4U7MVT4_9RHOB</name>
<keyword evidence="5 9" id="KW-0067">ATP-binding</keyword>
<evidence type="ECO:0000313" key="12">
    <source>
        <dbReference type="Proteomes" id="UP000306575"/>
    </source>
</evidence>
<evidence type="ECO:0000259" key="10">
    <source>
        <dbReference type="Pfam" id="PF00294"/>
    </source>
</evidence>
<evidence type="ECO:0000313" key="11">
    <source>
        <dbReference type="EMBL" id="TKZ17260.1"/>
    </source>
</evidence>
<dbReference type="EMBL" id="SULI01000024">
    <property type="protein sequence ID" value="TKZ17260.1"/>
    <property type="molecule type" value="Genomic_DNA"/>
</dbReference>
<keyword evidence="12" id="KW-1185">Reference proteome</keyword>
<dbReference type="GO" id="GO:0046872">
    <property type="term" value="F:metal ion binding"/>
    <property type="evidence" value="ECO:0007669"/>
    <property type="project" value="UniProtKB-KW"/>
</dbReference>
<feature type="domain" description="Carbohydrate kinase PfkB" evidence="10">
    <location>
        <begin position="6"/>
        <end position="281"/>
    </location>
</feature>
<dbReference type="Gene3D" id="3.40.1190.20">
    <property type="match status" value="1"/>
</dbReference>
<keyword evidence="2 9" id="KW-0479">Metal-binding</keyword>
<feature type="binding site" evidence="9">
    <location>
        <position position="233"/>
    </location>
    <ligand>
        <name>K(+)</name>
        <dbReference type="ChEBI" id="CHEBI:29103"/>
    </ligand>
</feature>
<comment type="pathway">
    <text evidence="9">Carbohydrate metabolism; D-ribose degradation; D-ribose 5-phosphate from beta-D-ribopyranose: step 2/2.</text>
</comment>
<dbReference type="UniPathway" id="UPA00916">
    <property type="reaction ID" value="UER00889"/>
</dbReference>
<feature type="binding site" evidence="9">
    <location>
        <position position="272"/>
    </location>
    <ligand>
        <name>K(+)</name>
        <dbReference type="ChEBI" id="CHEBI:29103"/>
    </ligand>
</feature>
<dbReference type="RefSeq" id="WP_138017140.1">
    <property type="nucleotide sequence ID" value="NZ_SULI01000024.1"/>
</dbReference>
<evidence type="ECO:0000256" key="6">
    <source>
        <dbReference type="ARBA" id="ARBA00022842"/>
    </source>
</evidence>
<accession>A0A4U7MVT4</accession>
<feature type="binding site" evidence="9">
    <location>
        <begin position="238"/>
        <end position="239"/>
    </location>
    <ligand>
        <name>ATP</name>
        <dbReference type="ChEBI" id="CHEBI:30616"/>
    </ligand>
</feature>
<comment type="function">
    <text evidence="9">Catalyzes the phosphorylation of ribose at O-5 in a reaction requiring ATP and magnesium. The resulting D-ribose-5-phosphate can then be used either for sythesis of nucleotides, histidine, and tryptophan, or as a component of the pentose phosphate pathway.</text>
</comment>
<dbReference type="GO" id="GO:0005737">
    <property type="term" value="C:cytoplasm"/>
    <property type="evidence" value="ECO:0007669"/>
    <property type="project" value="UniProtKB-SubCell"/>
</dbReference>
<dbReference type="GO" id="GO:0004747">
    <property type="term" value="F:ribokinase activity"/>
    <property type="evidence" value="ECO:0007669"/>
    <property type="project" value="UniProtKB-UniRule"/>
</dbReference>
<comment type="caution">
    <text evidence="11">The sequence shown here is derived from an EMBL/GenBank/DDBJ whole genome shotgun (WGS) entry which is preliminary data.</text>
</comment>
<dbReference type="InterPro" id="IPR029056">
    <property type="entry name" value="Ribokinase-like"/>
</dbReference>
<feature type="binding site" evidence="9">
    <location>
        <begin position="38"/>
        <end position="42"/>
    </location>
    <ligand>
        <name>substrate</name>
    </ligand>
</feature>
<dbReference type="InterPro" id="IPR002139">
    <property type="entry name" value="Ribo/fructo_kinase"/>
</dbReference>
<gene>
    <name evidence="9" type="primary">rbsK</name>
    <name evidence="11" type="ORF">FAP39_14700</name>
</gene>
<dbReference type="InterPro" id="IPR011877">
    <property type="entry name" value="Ribokinase"/>
</dbReference>
<comment type="similarity">
    <text evidence="9">Belongs to the carbohydrate kinase PfkB family. Ribokinase subfamily.</text>
</comment>
<protein>
    <recommendedName>
        <fullName evidence="9">Ribokinase</fullName>
        <shortName evidence="9">RK</shortName>
        <ecNumber evidence="9">2.7.1.15</ecNumber>
    </recommendedName>
</protein>
<feature type="binding site" evidence="9">
    <location>
        <begin position="205"/>
        <end position="210"/>
    </location>
    <ligand>
        <name>ATP</name>
        <dbReference type="ChEBI" id="CHEBI:30616"/>
    </ligand>
</feature>
<dbReference type="SUPFAM" id="SSF53613">
    <property type="entry name" value="Ribokinase-like"/>
    <property type="match status" value="1"/>
</dbReference>
<organism evidence="11 12">
    <name type="scientific">Shimia litoralis</name>
    <dbReference type="NCBI Taxonomy" id="420403"/>
    <lineage>
        <taxon>Bacteria</taxon>
        <taxon>Pseudomonadati</taxon>
        <taxon>Pseudomonadota</taxon>
        <taxon>Alphaproteobacteria</taxon>
        <taxon>Rhodobacterales</taxon>
        <taxon>Roseobacteraceae</taxon>
    </lineage>
</organism>
<proteinExistence type="inferred from homology"/>
<dbReference type="OrthoDB" id="9775849at2"/>
<comment type="caution">
    <text evidence="9">Lacks conserved residue(s) required for the propagation of feature annotation.</text>
</comment>
<dbReference type="GO" id="GO:0019303">
    <property type="term" value="P:D-ribose catabolic process"/>
    <property type="evidence" value="ECO:0007669"/>
    <property type="project" value="UniProtKB-UniRule"/>
</dbReference>
<keyword evidence="6 9" id="KW-0460">Magnesium</keyword>
<keyword evidence="3 9" id="KW-0547">Nucleotide-binding</keyword>
<feature type="binding site" evidence="9">
    <location>
        <position position="269"/>
    </location>
    <ligand>
        <name>K(+)</name>
        <dbReference type="ChEBI" id="CHEBI:29103"/>
    </ligand>
</feature>
<dbReference type="InterPro" id="IPR011611">
    <property type="entry name" value="PfkB_dom"/>
</dbReference>
<comment type="activity regulation">
    <text evidence="9">Activated by a monovalent cation that binds near, but not in, the active site. The most likely occupant of the site in vivo is potassium. Ion binding induces a conformational change that may alter substrate affinity.</text>
</comment>